<protein>
    <submittedName>
        <fullName evidence="7">Sterol desaturase family</fullName>
    </submittedName>
</protein>
<dbReference type="GO" id="GO:0008610">
    <property type="term" value="P:lipid biosynthetic process"/>
    <property type="evidence" value="ECO:0007669"/>
    <property type="project" value="InterPro"/>
</dbReference>
<dbReference type="VEuPathDB" id="FungiDB:An08g03440"/>
<dbReference type="InterPro" id="IPR050307">
    <property type="entry name" value="Sterol_Desaturase_Related"/>
</dbReference>
<feature type="domain" description="Fatty acid hydroxylase" evidence="6">
    <location>
        <begin position="153"/>
        <end position="290"/>
    </location>
</feature>
<dbReference type="GO" id="GO:0005506">
    <property type="term" value="F:iron ion binding"/>
    <property type="evidence" value="ECO:0007669"/>
    <property type="project" value="InterPro"/>
</dbReference>
<feature type="transmembrane region" description="Helical" evidence="5">
    <location>
        <begin position="243"/>
        <end position="263"/>
    </location>
</feature>
<evidence type="ECO:0000256" key="2">
    <source>
        <dbReference type="ARBA" id="ARBA00022692"/>
    </source>
</evidence>
<dbReference type="VEuPathDB" id="FungiDB:ASPNIDRAFT2_1227424"/>
<feature type="transmembrane region" description="Helical" evidence="5">
    <location>
        <begin position="139"/>
        <end position="158"/>
    </location>
</feature>
<dbReference type="VEuPathDB" id="FungiDB:M747DRAFT_297205"/>
<evidence type="ECO:0000256" key="3">
    <source>
        <dbReference type="ARBA" id="ARBA00022989"/>
    </source>
</evidence>
<feature type="transmembrane region" description="Helical" evidence="5">
    <location>
        <begin position="55"/>
        <end position="79"/>
    </location>
</feature>
<organism evidence="7 8">
    <name type="scientific">Aspergillus niger</name>
    <dbReference type="NCBI Taxonomy" id="5061"/>
    <lineage>
        <taxon>Eukaryota</taxon>
        <taxon>Fungi</taxon>
        <taxon>Dikarya</taxon>
        <taxon>Ascomycota</taxon>
        <taxon>Pezizomycotina</taxon>
        <taxon>Eurotiomycetes</taxon>
        <taxon>Eurotiomycetidae</taxon>
        <taxon>Eurotiales</taxon>
        <taxon>Aspergillaceae</taxon>
        <taxon>Aspergillus</taxon>
        <taxon>Aspergillus subgen. Circumdati</taxon>
    </lineage>
</organism>
<name>A0A100II17_ASPNG</name>
<evidence type="ECO:0000256" key="5">
    <source>
        <dbReference type="SAM" id="Phobius"/>
    </source>
</evidence>
<evidence type="ECO:0000256" key="1">
    <source>
        <dbReference type="ARBA" id="ARBA00004370"/>
    </source>
</evidence>
<sequence>MNRVLALPALFFCLFTYTPSYTTFNLIFFYMTWTTLILSHSPFKVELFGSIGVRLLFYILPSALLFLFDALVPSAAVLLKAHGEHGLPTGSKRRGVRGRELKVVGWSFLNIFISIAVQATIETLRIGYFNTRSALKVSFSIPIIPWNIAFHLACVLLLREILAYTIHRFILHNDKYRITRYISSLHQTWYHSLHAPYPSTAHYDHPIPYLLGNAVPTLLPAVFLRLHMITYAMYMSIVSLEETLAYSGYSAMPMDFFLLGGIARRVEKHLLNRAAGNFGPWGIADWFCQTTISEEEGEALITETEDEGDEPTPVLRGKEIFEAKVQEALDSHAKKTQRKHKKKLRQLL</sequence>
<dbReference type="InterPro" id="IPR006694">
    <property type="entry name" value="Fatty_acid_hydroxylase"/>
</dbReference>
<dbReference type="VEuPathDB" id="FungiDB:ATCC64974_103720"/>
<dbReference type="OMA" id="MTWSTLV"/>
<evidence type="ECO:0000313" key="8">
    <source>
        <dbReference type="Proteomes" id="UP000068243"/>
    </source>
</evidence>
<evidence type="ECO:0000256" key="4">
    <source>
        <dbReference type="ARBA" id="ARBA00023136"/>
    </source>
</evidence>
<keyword evidence="4 5" id="KW-0472">Membrane</keyword>
<dbReference type="GO" id="GO:0016020">
    <property type="term" value="C:membrane"/>
    <property type="evidence" value="ECO:0007669"/>
    <property type="project" value="UniProtKB-SubCell"/>
</dbReference>
<keyword evidence="3 5" id="KW-1133">Transmembrane helix</keyword>
<evidence type="ECO:0000259" key="6">
    <source>
        <dbReference type="Pfam" id="PF04116"/>
    </source>
</evidence>
<dbReference type="Proteomes" id="UP000068243">
    <property type="component" value="Unassembled WGS sequence"/>
</dbReference>
<feature type="transmembrane region" description="Helical" evidence="5">
    <location>
        <begin position="100"/>
        <end position="119"/>
    </location>
</feature>
<keyword evidence="2 5" id="KW-0812">Transmembrane</keyword>
<dbReference type="GO" id="GO:0016491">
    <property type="term" value="F:oxidoreductase activity"/>
    <property type="evidence" value="ECO:0007669"/>
    <property type="project" value="InterPro"/>
</dbReference>
<proteinExistence type="predicted"/>
<dbReference type="PaxDb" id="5061-CADANGAP00006538"/>
<reference evidence="8" key="1">
    <citation type="journal article" date="2016" name="Genome Announc.">
        <title>Draft genome sequence of Aspergillus niger strain An76.</title>
        <authorList>
            <person name="Gong W."/>
            <person name="Cheng Z."/>
            <person name="Zhang H."/>
            <person name="Liu L."/>
            <person name="Gao P."/>
            <person name="Wang L."/>
        </authorList>
    </citation>
    <scope>NUCLEOTIDE SEQUENCE [LARGE SCALE GENOMIC DNA]</scope>
    <source>
        <strain evidence="8">An76</strain>
    </source>
</reference>
<dbReference type="EMBL" id="BCMY01000006">
    <property type="protein sequence ID" value="GAQ41627.1"/>
    <property type="molecule type" value="Genomic_DNA"/>
</dbReference>
<dbReference type="OrthoDB" id="408954at2759"/>
<feature type="transmembrane region" description="Helical" evidence="5">
    <location>
        <begin position="218"/>
        <end position="237"/>
    </location>
</feature>
<evidence type="ECO:0000313" key="7">
    <source>
        <dbReference type="EMBL" id="GAQ41627.1"/>
    </source>
</evidence>
<dbReference type="PANTHER" id="PTHR11863">
    <property type="entry name" value="STEROL DESATURASE"/>
    <property type="match status" value="1"/>
</dbReference>
<accession>A0A100II17</accession>
<comment type="caution">
    <text evidence="7">The sequence shown here is derived from an EMBL/GenBank/DDBJ whole genome shotgun (WGS) entry which is preliminary data.</text>
</comment>
<comment type="subcellular location">
    <subcellularLocation>
        <location evidence="1">Membrane</location>
    </subcellularLocation>
</comment>
<gene>
    <name evidence="7" type="ORF">ABL_04296</name>
</gene>
<dbReference type="Pfam" id="PF04116">
    <property type="entry name" value="FA_hydroxylase"/>
    <property type="match status" value="1"/>
</dbReference>
<dbReference type="AlphaFoldDB" id="A0A100II17"/>